<dbReference type="Pfam" id="PF07589">
    <property type="entry name" value="PEP-CTERM"/>
    <property type="match status" value="1"/>
</dbReference>
<dbReference type="HOGENOM" id="CLU_1164793_0_0_6"/>
<accession>A4A8K6</accession>
<dbReference type="EMBL" id="AAOA02000002">
    <property type="protein sequence ID" value="EAQ97398.1"/>
    <property type="molecule type" value="Genomic_DNA"/>
</dbReference>
<dbReference type="RefSeq" id="WP_008293170.1">
    <property type="nucleotide sequence ID" value="NZ_CM002299.1"/>
</dbReference>
<keyword evidence="1" id="KW-0732">Signal</keyword>
<feature type="domain" description="Ice-binding protein C-terminal" evidence="2">
    <location>
        <begin position="199"/>
        <end position="221"/>
    </location>
</feature>
<organism evidence="3 4">
    <name type="scientific">Congregibacter litoralis KT71</name>
    <dbReference type="NCBI Taxonomy" id="314285"/>
    <lineage>
        <taxon>Bacteria</taxon>
        <taxon>Pseudomonadati</taxon>
        <taxon>Pseudomonadota</taxon>
        <taxon>Gammaproteobacteria</taxon>
        <taxon>Cellvibrionales</taxon>
        <taxon>Halieaceae</taxon>
        <taxon>Congregibacter</taxon>
    </lineage>
</organism>
<reference evidence="3 4" key="1">
    <citation type="journal article" date="2007" name="Proc. Natl. Acad. Sci. U.S.A.">
        <title>Characterization of a marine gammaproteobacterium capable of aerobic anoxygenic photosynthesis.</title>
        <authorList>
            <person name="Fuchs B.M."/>
            <person name="Spring S."/>
            <person name="Teeling H."/>
            <person name="Quast C."/>
            <person name="Wulf J."/>
            <person name="Schattenhofer M."/>
            <person name="Yan S."/>
            <person name="Ferriera S."/>
            <person name="Johnson J."/>
            <person name="Glockner F.O."/>
            <person name="Amann R."/>
        </authorList>
    </citation>
    <scope>NUCLEOTIDE SEQUENCE [LARGE SCALE GENOMIC DNA]</scope>
    <source>
        <strain evidence="3">KT71</strain>
    </source>
</reference>
<dbReference type="Proteomes" id="UP000019205">
    <property type="component" value="Chromosome"/>
</dbReference>
<evidence type="ECO:0000313" key="4">
    <source>
        <dbReference type="Proteomes" id="UP000019205"/>
    </source>
</evidence>
<name>A4A8K6_9GAMM</name>
<dbReference type="Gene3D" id="2.60.120.1190">
    <property type="match status" value="1"/>
</dbReference>
<evidence type="ECO:0000256" key="1">
    <source>
        <dbReference type="SAM" id="SignalP"/>
    </source>
</evidence>
<evidence type="ECO:0000259" key="2">
    <source>
        <dbReference type="Pfam" id="PF07589"/>
    </source>
</evidence>
<sequence>MKLEKFVLAIVMVASATVANAGLLTVDTYDMLNGDVGSYSYWDETYDGSGDVGVSRSSLTGGTGDLTDGIIASGTWNAVEPGSGLPGAQLGDNGPYVGWVNYNPFITFNFAQTVNITSATVYVDNQVNQGGVGGPASVAFDGLSFANYIPRVNGTTAALSFDFDFTGDSLGVELVRSNSWVFVSEVQFFGDIVEQEDTQVPVPTTLALLGLGLAGLGWKRRKQA</sequence>
<dbReference type="InterPro" id="IPR013424">
    <property type="entry name" value="Ice-binding_C"/>
</dbReference>
<protein>
    <submittedName>
        <fullName evidence="3">PEP-CTERM protein sorting domain protein</fullName>
    </submittedName>
</protein>
<keyword evidence="4" id="KW-1185">Reference proteome</keyword>
<gene>
    <name evidence="3" type="ORF">KT71_03795</name>
</gene>
<dbReference type="OrthoDB" id="6721831at2"/>
<dbReference type="AlphaFoldDB" id="A4A8K6"/>
<dbReference type="eggNOG" id="ENOG5033JMG">
    <property type="taxonomic scope" value="Bacteria"/>
</dbReference>
<evidence type="ECO:0000313" key="3">
    <source>
        <dbReference type="EMBL" id="EAQ97398.1"/>
    </source>
</evidence>
<comment type="caution">
    <text evidence="3">The sequence shown here is derived from an EMBL/GenBank/DDBJ whole genome shotgun (WGS) entry which is preliminary data.</text>
</comment>
<feature type="signal peptide" evidence="1">
    <location>
        <begin position="1"/>
        <end position="21"/>
    </location>
</feature>
<feature type="chain" id="PRO_5002664466" evidence="1">
    <location>
        <begin position="22"/>
        <end position="224"/>
    </location>
</feature>
<dbReference type="NCBIfam" id="TIGR02595">
    <property type="entry name" value="PEP_CTERM"/>
    <property type="match status" value="1"/>
</dbReference>
<proteinExistence type="predicted"/>
<reference evidence="3 4" key="2">
    <citation type="journal article" date="2009" name="PLoS ONE">
        <title>The photosynthetic apparatus and its regulation in the aerobic gammaproteobacterium Congregibacter litoralis gen. nov., sp. nov.</title>
        <authorList>
            <person name="Spring S."/>
            <person name="Lunsdorf H."/>
            <person name="Fuchs B.M."/>
            <person name="Tindall B.J."/>
        </authorList>
    </citation>
    <scope>NUCLEOTIDE SEQUENCE [LARGE SCALE GENOMIC DNA]</scope>
    <source>
        <strain evidence="3">KT71</strain>
    </source>
</reference>